<gene>
    <name evidence="2" type="ORF">JX265_013810</name>
</gene>
<dbReference type="EMBL" id="JAFIMR010000085">
    <property type="protein sequence ID" value="KAI1848527.1"/>
    <property type="molecule type" value="Genomic_DNA"/>
</dbReference>
<feature type="compositionally biased region" description="Low complexity" evidence="1">
    <location>
        <begin position="701"/>
        <end position="719"/>
    </location>
</feature>
<keyword evidence="3" id="KW-1185">Reference proteome</keyword>
<feature type="compositionally biased region" description="Basic residues" evidence="1">
    <location>
        <begin position="34"/>
        <end position="49"/>
    </location>
</feature>
<feature type="compositionally biased region" description="Basic and acidic residues" evidence="1">
    <location>
        <begin position="161"/>
        <end position="172"/>
    </location>
</feature>
<evidence type="ECO:0000256" key="1">
    <source>
        <dbReference type="SAM" id="MobiDB-lite"/>
    </source>
</evidence>
<comment type="caution">
    <text evidence="2">The sequence shown here is derived from an EMBL/GenBank/DDBJ whole genome shotgun (WGS) entry which is preliminary data.</text>
</comment>
<feature type="compositionally biased region" description="Polar residues" evidence="1">
    <location>
        <begin position="144"/>
        <end position="156"/>
    </location>
</feature>
<feature type="compositionally biased region" description="Basic residues" evidence="1">
    <location>
        <begin position="312"/>
        <end position="321"/>
    </location>
</feature>
<dbReference type="Proteomes" id="UP000829685">
    <property type="component" value="Unassembled WGS sequence"/>
</dbReference>
<feature type="region of interest" description="Disordered" evidence="1">
    <location>
        <begin position="1"/>
        <end position="476"/>
    </location>
</feature>
<evidence type="ECO:0000313" key="3">
    <source>
        <dbReference type="Proteomes" id="UP000829685"/>
    </source>
</evidence>
<feature type="compositionally biased region" description="Acidic residues" evidence="1">
    <location>
        <begin position="173"/>
        <end position="182"/>
    </location>
</feature>
<organism evidence="2 3">
    <name type="scientific">Neoarthrinium moseri</name>
    <dbReference type="NCBI Taxonomy" id="1658444"/>
    <lineage>
        <taxon>Eukaryota</taxon>
        <taxon>Fungi</taxon>
        <taxon>Dikarya</taxon>
        <taxon>Ascomycota</taxon>
        <taxon>Pezizomycotina</taxon>
        <taxon>Sordariomycetes</taxon>
        <taxon>Xylariomycetidae</taxon>
        <taxon>Amphisphaeriales</taxon>
        <taxon>Apiosporaceae</taxon>
        <taxon>Neoarthrinium</taxon>
    </lineage>
</organism>
<evidence type="ECO:0000313" key="2">
    <source>
        <dbReference type="EMBL" id="KAI1848527.1"/>
    </source>
</evidence>
<feature type="compositionally biased region" description="Acidic residues" evidence="1">
    <location>
        <begin position="334"/>
        <end position="379"/>
    </location>
</feature>
<dbReference type="AlphaFoldDB" id="A0A9P9W7Z0"/>
<sequence length="815" mass="89236">MPAQTRARGQPQADKDLVKTYRSGPAEPKQQLFPHRRRHVKTYGRHTRSKVLPDQGTLTQMDFVSLPPGEEAGLRSDDDAEEPEGEEIELQPLVVSKKPAKKKREESVAGRSSRRRTMGDVEVELVSGTSSRSKRRKTMGDPPSASSSFHTQTLTQLLPKISEHEDDWKIADSDVEGDEDLDLGLVKETPKKPALPSAGPATVTPSNRRIKLEIPSSQSPATPLLLRRYSPAKQPSPLKDRSTNAAPPLAVPKSVQKTPREMVIQDSYSTLHSSPVTPTPKAKQAVGAQVTPAKRLRFELPEDKENITPGRTKPKSPKPKPAKVPSRRPLCEVPDSDEELDTTEDEVEDEAGNDEAQETASEQDADDFVIPADEDDEADERYAVGDETQAALVSSDHQSSHELGGDGSQSSPRLSGENAGQAIPDVSEHGSKTTSTVEGPEDDDVVEQTPVSTPSRRRVAEDASATQGELYTQGYTQGLESQRVPLDTVRATGPIAMNSDIIISVYHQHVENMVAHAKTHEFRAYRFPESASRVWIYTTKPLSELKYMCILGPPQKPGEIHENGTGNAEFNRGSTKSQFAYEILQMFELNNPVSYEVLKQNGWPAAPQRFQYVPPAIVGQLTSNLRCALWDEEAEQGVVRSSPVVTESQELAEQIRSDIDHATQRGSSEHRDVVPSSQSPPKPASDRTPRPLFARPALPNSHSASSTRSTRVSQSQRSRGGFVRPSQATTVSQISSSSPPRSPEKSVPLPSNGGNRSDPPQVLSTSSPTIDRRGNNSLPSSQFPTRSQLLPDSLLNDDIQEPPPIIWDSADEESE</sequence>
<proteinExistence type="predicted"/>
<feature type="compositionally biased region" description="Polar residues" evidence="1">
    <location>
        <begin position="464"/>
        <end position="476"/>
    </location>
</feature>
<feature type="compositionally biased region" description="Basic and acidic residues" evidence="1">
    <location>
        <begin position="296"/>
        <end position="306"/>
    </location>
</feature>
<reference evidence="2" key="1">
    <citation type="submission" date="2021-03" db="EMBL/GenBank/DDBJ databases">
        <title>Revisited historic fungal species revealed as producer of novel bioactive compounds through whole genome sequencing and comparative genomics.</title>
        <authorList>
            <person name="Vignolle G.A."/>
            <person name="Hochenegger N."/>
            <person name="Mach R.L."/>
            <person name="Mach-Aigner A.R."/>
            <person name="Javad Rahimi M."/>
            <person name="Salim K.A."/>
            <person name="Chan C.M."/>
            <person name="Lim L.B.L."/>
            <person name="Cai F."/>
            <person name="Druzhinina I.S."/>
            <person name="U'Ren J.M."/>
            <person name="Derntl C."/>
        </authorList>
    </citation>
    <scope>NUCLEOTIDE SEQUENCE</scope>
    <source>
        <strain evidence="2">TUCIM 5799</strain>
    </source>
</reference>
<accession>A0A9P9W7Z0</accession>
<feature type="region of interest" description="Disordered" evidence="1">
    <location>
        <begin position="662"/>
        <end position="815"/>
    </location>
</feature>
<feature type="compositionally biased region" description="Basic and acidic residues" evidence="1">
    <location>
        <begin position="662"/>
        <end position="673"/>
    </location>
</feature>
<name>A0A9P9W7Z0_9PEZI</name>
<feature type="compositionally biased region" description="Polar residues" evidence="1">
    <location>
        <begin position="266"/>
        <end position="276"/>
    </location>
</feature>
<feature type="compositionally biased region" description="Acidic residues" evidence="1">
    <location>
        <begin position="78"/>
        <end position="89"/>
    </location>
</feature>
<protein>
    <submittedName>
        <fullName evidence="2">Uncharacterized protein</fullName>
    </submittedName>
</protein>
<feature type="compositionally biased region" description="Polar residues" evidence="1">
    <location>
        <begin position="762"/>
        <end position="790"/>
    </location>
</feature>